<feature type="chain" id="PRO_5046375752" description="DUF1214 domain-containing protein" evidence="1">
    <location>
        <begin position="41"/>
        <end position="472"/>
    </location>
</feature>
<gene>
    <name evidence="3" type="ORF">GCM10023094_50320</name>
</gene>
<dbReference type="EMBL" id="BAABFB010000075">
    <property type="protein sequence ID" value="GAA4489165.1"/>
    <property type="molecule type" value="Genomic_DNA"/>
</dbReference>
<protein>
    <recommendedName>
        <fullName evidence="2">DUF1214 domain-containing protein</fullName>
    </recommendedName>
</protein>
<evidence type="ECO:0000313" key="4">
    <source>
        <dbReference type="Proteomes" id="UP001501183"/>
    </source>
</evidence>
<dbReference type="RefSeq" id="WP_345352121.1">
    <property type="nucleotide sequence ID" value="NZ_BAABFB010000075.1"/>
</dbReference>
<dbReference type="Pfam" id="PF06742">
    <property type="entry name" value="DUF1214"/>
    <property type="match status" value="1"/>
</dbReference>
<sequence>MPVPHRIHQRSVRRSIARIGSLACAVTLVTAAAGTATATAQPSVPKAENPLASTDIIAVMKEAESLIDTQVVGEAKQQARQYLVGTPAATTYSGKEKNLSDLPRYVDEMSLAQCIQVVNSDPDRPRISSTAMFGARYAQDNPDTAYRGAALAGDSAYKIHGKRNTTTYLAFQLVDGIYGENGQTPASLAVIDGTQLDVSPDGTFDITLDASPAEGRRNHIQLPADSRKLKLIVRDTYTDWNAVPAELTIDRISGPPKQPEASKQDKARRCADLIRAATPYWDGFMQRFHAPVPANTLLPIRPSTPGGLTGQTSTVGRFDLRPDQALVLTVDPHGAEYMGFQTGSDWYMSINYANHTSSLNNKQARPNPDGSITYVLSASDPGVANWIDTANHPTGLTQIRWHGLPQPIPAGYQPTARVVNLSELSSALPADTPTTTDRAAQIAERQSQVRARFDGIPPRLVPFDLATFEPLP</sequence>
<evidence type="ECO:0000259" key="2">
    <source>
        <dbReference type="Pfam" id="PF06742"/>
    </source>
</evidence>
<keyword evidence="1" id="KW-0732">Signal</keyword>
<evidence type="ECO:0000256" key="1">
    <source>
        <dbReference type="SAM" id="SignalP"/>
    </source>
</evidence>
<organism evidence="3 4">
    <name type="scientific">Rhodococcus olei</name>
    <dbReference type="NCBI Taxonomy" id="2161675"/>
    <lineage>
        <taxon>Bacteria</taxon>
        <taxon>Bacillati</taxon>
        <taxon>Actinomycetota</taxon>
        <taxon>Actinomycetes</taxon>
        <taxon>Mycobacteriales</taxon>
        <taxon>Nocardiaceae</taxon>
        <taxon>Rhodococcus</taxon>
    </lineage>
</organism>
<dbReference type="Proteomes" id="UP001501183">
    <property type="component" value="Unassembled WGS sequence"/>
</dbReference>
<name>A0ABP8PM80_9NOCA</name>
<proteinExistence type="predicted"/>
<feature type="domain" description="DUF1214" evidence="2">
    <location>
        <begin position="147"/>
        <end position="234"/>
    </location>
</feature>
<evidence type="ECO:0000313" key="3">
    <source>
        <dbReference type="EMBL" id="GAA4489165.1"/>
    </source>
</evidence>
<feature type="signal peptide" evidence="1">
    <location>
        <begin position="1"/>
        <end position="40"/>
    </location>
</feature>
<dbReference type="InterPro" id="IPR010621">
    <property type="entry name" value="DUF1214"/>
</dbReference>
<comment type="caution">
    <text evidence="3">The sequence shown here is derived from an EMBL/GenBank/DDBJ whole genome shotgun (WGS) entry which is preliminary data.</text>
</comment>
<reference evidence="4" key="1">
    <citation type="journal article" date="2019" name="Int. J. Syst. Evol. Microbiol.">
        <title>The Global Catalogue of Microorganisms (GCM) 10K type strain sequencing project: providing services to taxonomists for standard genome sequencing and annotation.</title>
        <authorList>
            <consortium name="The Broad Institute Genomics Platform"/>
            <consortium name="The Broad Institute Genome Sequencing Center for Infectious Disease"/>
            <person name="Wu L."/>
            <person name="Ma J."/>
        </authorList>
    </citation>
    <scope>NUCLEOTIDE SEQUENCE [LARGE SCALE GENOMIC DNA]</scope>
    <source>
        <strain evidence="4">JCM 32206</strain>
    </source>
</reference>
<accession>A0ABP8PM80</accession>
<keyword evidence="4" id="KW-1185">Reference proteome</keyword>